<keyword evidence="4" id="KW-1185">Reference proteome</keyword>
<proteinExistence type="predicted"/>
<feature type="transmembrane region" description="Helical" evidence="2">
    <location>
        <begin position="117"/>
        <end position="140"/>
    </location>
</feature>
<accession>A0AAV1I518</accession>
<protein>
    <submittedName>
        <fullName evidence="3">Uncharacterized protein</fullName>
    </submittedName>
</protein>
<reference evidence="3 4" key="1">
    <citation type="submission" date="2023-10" db="EMBL/GenBank/DDBJ databases">
        <authorList>
            <person name="Maclean D."/>
            <person name="Macfadyen A."/>
        </authorList>
    </citation>
    <scope>NUCLEOTIDE SEQUENCE [LARGE SCALE GENOMIC DNA]</scope>
</reference>
<keyword evidence="2" id="KW-0472">Membrane</keyword>
<dbReference type="EMBL" id="CAUYUE010000007">
    <property type="protein sequence ID" value="CAK0782310.1"/>
    <property type="molecule type" value="Genomic_DNA"/>
</dbReference>
<keyword evidence="2" id="KW-0812">Transmembrane</keyword>
<feature type="transmembrane region" description="Helical" evidence="2">
    <location>
        <begin position="83"/>
        <end position="105"/>
    </location>
</feature>
<name>A0AAV1I518_9CHLO</name>
<organism evidence="3 4">
    <name type="scientific">Coccomyxa viridis</name>
    <dbReference type="NCBI Taxonomy" id="1274662"/>
    <lineage>
        <taxon>Eukaryota</taxon>
        <taxon>Viridiplantae</taxon>
        <taxon>Chlorophyta</taxon>
        <taxon>core chlorophytes</taxon>
        <taxon>Trebouxiophyceae</taxon>
        <taxon>Trebouxiophyceae incertae sedis</taxon>
        <taxon>Coccomyxaceae</taxon>
        <taxon>Coccomyxa</taxon>
    </lineage>
</organism>
<feature type="region of interest" description="Disordered" evidence="1">
    <location>
        <begin position="1"/>
        <end position="40"/>
    </location>
</feature>
<dbReference type="AlphaFoldDB" id="A0AAV1I518"/>
<evidence type="ECO:0000256" key="2">
    <source>
        <dbReference type="SAM" id="Phobius"/>
    </source>
</evidence>
<dbReference type="Proteomes" id="UP001314263">
    <property type="component" value="Unassembled WGS sequence"/>
</dbReference>
<evidence type="ECO:0000313" key="3">
    <source>
        <dbReference type="EMBL" id="CAK0782310.1"/>
    </source>
</evidence>
<feature type="compositionally biased region" description="Low complexity" evidence="1">
    <location>
        <begin position="1"/>
        <end position="20"/>
    </location>
</feature>
<comment type="caution">
    <text evidence="3">The sequence shown here is derived from an EMBL/GenBank/DDBJ whole genome shotgun (WGS) entry which is preliminary data.</text>
</comment>
<keyword evidence="2" id="KW-1133">Transmembrane helix</keyword>
<gene>
    <name evidence="3" type="ORF">CVIRNUC_005627</name>
</gene>
<evidence type="ECO:0000313" key="4">
    <source>
        <dbReference type="Proteomes" id="UP001314263"/>
    </source>
</evidence>
<evidence type="ECO:0000256" key="1">
    <source>
        <dbReference type="SAM" id="MobiDB-lite"/>
    </source>
</evidence>
<sequence>MGHPRYQQQQQYPQYPQAGPQYPPQYQPGPEDGAAKGNYAPAPYPAGAYQAQPVPGYAPGHYPAGQPNLASKHNSGGCCNIQWVLFAFGWVTGIAWIFGLLAPLCNTQRLKNSSYKIGWLANTLMSIVVIAVGITMIYYWTDICDRNPSWSYKCQNRA</sequence>